<dbReference type="GO" id="GO:0071949">
    <property type="term" value="F:FAD binding"/>
    <property type="evidence" value="ECO:0007669"/>
    <property type="project" value="InterPro"/>
</dbReference>
<dbReference type="InterPro" id="IPR036046">
    <property type="entry name" value="Acylphosphatase-like_dom_sf"/>
</dbReference>
<dbReference type="SMART" id="SM01034">
    <property type="entry name" value="BLUF"/>
    <property type="match status" value="1"/>
</dbReference>
<proteinExistence type="predicted"/>
<gene>
    <name evidence="2" type="ORF">FA743_17225</name>
</gene>
<dbReference type="RefSeq" id="WP_136887308.1">
    <property type="nucleotide sequence ID" value="NZ_SUNI01000023.1"/>
</dbReference>
<dbReference type="Pfam" id="PF04940">
    <property type="entry name" value="BLUF"/>
    <property type="match status" value="1"/>
</dbReference>
<dbReference type="GO" id="GO:0009882">
    <property type="term" value="F:blue light photoreceptor activity"/>
    <property type="evidence" value="ECO:0007669"/>
    <property type="project" value="InterPro"/>
</dbReference>
<dbReference type="OrthoDB" id="196105at2"/>
<accession>A0A4U0RP34</accession>
<comment type="caution">
    <text evidence="2">The sequence shown here is derived from an EMBL/GenBank/DDBJ whole genome shotgun (WGS) entry which is preliminary data.</text>
</comment>
<feature type="domain" description="BLUF" evidence="1">
    <location>
        <begin position="3"/>
        <end position="93"/>
    </location>
</feature>
<evidence type="ECO:0000313" key="3">
    <source>
        <dbReference type="Proteomes" id="UP000309747"/>
    </source>
</evidence>
<keyword evidence="3" id="KW-1185">Reference proteome</keyword>
<dbReference type="AlphaFoldDB" id="A0A4U0RP34"/>
<organism evidence="2 3">
    <name type="scientific">Paracoccus gahaiensis</name>
    <dbReference type="NCBI Taxonomy" id="1706839"/>
    <lineage>
        <taxon>Bacteria</taxon>
        <taxon>Pseudomonadati</taxon>
        <taxon>Pseudomonadota</taxon>
        <taxon>Alphaproteobacteria</taxon>
        <taxon>Rhodobacterales</taxon>
        <taxon>Paracoccaceae</taxon>
        <taxon>Paracoccus</taxon>
    </lineage>
</organism>
<dbReference type="Gene3D" id="3.30.70.100">
    <property type="match status" value="1"/>
</dbReference>
<dbReference type="EMBL" id="SUNI01000023">
    <property type="protein sequence ID" value="TJZ89944.1"/>
    <property type="molecule type" value="Genomic_DNA"/>
</dbReference>
<dbReference type="InterPro" id="IPR007024">
    <property type="entry name" value="BLUF_domain"/>
</dbReference>
<reference evidence="2 3" key="1">
    <citation type="submission" date="2019-04" db="EMBL/GenBank/DDBJ databases">
        <authorList>
            <person name="Li J."/>
        </authorList>
    </citation>
    <scope>NUCLEOTIDE SEQUENCE [LARGE SCALE GENOMIC DNA]</scope>
    <source>
        <strain evidence="2 3">KCTC 42687</strain>
    </source>
</reference>
<dbReference type="PROSITE" id="PS50925">
    <property type="entry name" value="BLUF"/>
    <property type="match status" value="1"/>
</dbReference>
<evidence type="ECO:0000313" key="2">
    <source>
        <dbReference type="EMBL" id="TJZ89944.1"/>
    </source>
</evidence>
<sequence>MQLTKLIYTSNHGGLTAKALDDLLLKSRANNERDGITGVLIASDEDFMQLLEGGRAVVAECFMRIMKDDRHQSIRVLMAGESGARLFSEWSMCSLDASQVDKGIVSRYWINGTFDPARMSQVAIEDLCRELSAQPRMATI</sequence>
<evidence type="ECO:0000259" key="1">
    <source>
        <dbReference type="PROSITE" id="PS50925"/>
    </source>
</evidence>
<dbReference type="Proteomes" id="UP000309747">
    <property type="component" value="Unassembled WGS sequence"/>
</dbReference>
<name>A0A4U0RP34_9RHOB</name>
<dbReference type="SUPFAM" id="SSF54975">
    <property type="entry name" value="Acylphosphatase/BLUF domain-like"/>
    <property type="match status" value="1"/>
</dbReference>
<protein>
    <submittedName>
        <fullName evidence="2">BLUF domain-containing protein</fullName>
    </submittedName>
</protein>